<evidence type="ECO:0000313" key="5">
    <source>
        <dbReference type="Proteomes" id="UP001055185"/>
    </source>
</evidence>
<organism evidence="4 5">
    <name type="scientific">Faecalibacterium gallinarum</name>
    <dbReference type="NCBI Taxonomy" id="2903556"/>
    <lineage>
        <taxon>Bacteria</taxon>
        <taxon>Bacillati</taxon>
        <taxon>Bacillota</taxon>
        <taxon>Clostridia</taxon>
        <taxon>Eubacteriales</taxon>
        <taxon>Oscillospiraceae</taxon>
        <taxon>Faecalibacterium</taxon>
    </lineage>
</organism>
<accession>A0AA37J139</accession>
<gene>
    <name evidence="4" type="ORF">JCM17207_25230</name>
</gene>
<comment type="catalytic activity">
    <reaction evidence="1">
        <text>5-amino-6-(5-phospho-D-ribosylamino)uracil + H2O = 5,6-diaminouracil + D-ribose 5-phosphate</text>
        <dbReference type="Rhea" id="RHEA:55020"/>
        <dbReference type="ChEBI" id="CHEBI:15377"/>
        <dbReference type="ChEBI" id="CHEBI:46252"/>
        <dbReference type="ChEBI" id="CHEBI:58453"/>
        <dbReference type="ChEBI" id="CHEBI:78346"/>
    </reaction>
</comment>
<evidence type="ECO:0000313" key="4">
    <source>
        <dbReference type="EMBL" id="GJN65898.1"/>
    </source>
</evidence>
<dbReference type="CDD" id="cd15457">
    <property type="entry name" value="NADAR"/>
    <property type="match status" value="1"/>
</dbReference>
<dbReference type="AlphaFoldDB" id="A0AA37J139"/>
<dbReference type="EMBL" id="BQKV01000115">
    <property type="protein sequence ID" value="GJN65898.1"/>
    <property type="molecule type" value="Genomic_DNA"/>
</dbReference>
<comment type="caution">
    <text evidence="4">The sequence shown here is derived from an EMBL/GenBank/DDBJ whole genome shotgun (WGS) entry which is preliminary data.</text>
</comment>
<comment type="catalytic activity">
    <reaction evidence="2">
        <text>2,5-diamino-6-hydroxy-4-(5-phosphoribosylamino)-pyrimidine + H2O = 2,5,6-triamino-4-hydroxypyrimidine + D-ribose 5-phosphate</text>
        <dbReference type="Rhea" id="RHEA:23436"/>
        <dbReference type="ChEBI" id="CHEBI:15377"/>
        <dbReference type="ChEBI" id="CHEBI:58614"/>
        <dbReference type="ChEBI" id="CHEBI:78346"/>
        <dbReference type="ChEBI" id="CHEBI:137796"/>
    </reaction>
</comment>
<dbReference type="InterPro" id="IPR012816">
    <property type="entry name" value="NADAR"/>
</dbReference>
<protein>
    <recommendedName>
        <fullName evidence="3">NADAR domain-containing protein</fullName>
    </recommendedName>
</protein>
<evidence type="ECO:0000259" key="3">
    <source>
        <dbReference type="Pfam" id="PF08719"/>
    </source>
</evidence>
<feature type="domain" description="NADAR" evidence="3">
    <location>
        <begin position="130"/>
        <end position="288"/>
    </location>
</feature>
<proteinExistence type="predicted"/>
<dbReference type="Proteomes" id="UP001055185">
    <property type="component" value="Unassembled WGS sequence"/>
</dbReference>
<evidence type="ECO:0000256" key="2">
    <source>
        <dbReference type="ARBA" id="ARBA00000751"/>
    </source>
</evidence>
<keyword evidence="5" id="KW-1185">Reference proteome</keyword>
<sequence>MVRKEEFNCCETRENDMALQEKKIMPPPWLAHREIERYSIGWRMGYGEETISRFGHWLDTLSPDERTEYRTLFPEPVTWKGWWDDEDSSEVLEQGDFWVNAWQLEGSPKYTRQWLQQEFAAGRKREFCLFWGHQPAEDGQLTKSCLSQWWMEDFWSVANTYLCMEQYMMAGKAELFGDSEIREQILKCSDPKQIKALGRKVRGFDQKVWDKFKYAIVLNGNWCKFSQNRDLREFLLSTGDSVLVEASPYDNIWGIRLAVGSPEARDPIKWRGQNLLGFALMEVRDELRRVTQNEMLCDWNAV</sequence>
<dbReference type="InterPro" id="IPR037238">
    <property type="entry name" value="YbiA-like_sf"/>
</dbReference>
<dbReference type="Gene3D" id="1.10.357.40">
    <property type="entry name" value="YbiA-like"/>
    <property type="match status" value="1"/>
</dbReference>
<dbReference type="Pfam" id="PF08719">
    <property type="entry name" value="NADAR"/>
    <property type="match status" value="1"/>
</dbReference>
<dbReference type="NCBIfam" id="TIGR02464">
    <property type="entry name" value="ribofla_fusion"/>
    <property type="match status" value="1"/>
</dbReference>
<evidence type="ECO:0000256" key="1">
    <source>
        <dbReference type="ARBA" id="ARBA00000022"/>
    </source>
</evidence>
<reference evidence="4" key="1">
    <citation type="journal article" date="2022" name="Int. J. Syst. Evol. Microbiol.">
        <title>Genome-based, phenotypic and chemotaxonomic classification of Faecalibacterium strains: proposal of three novel species Faecalibacterium duncaniae sp. nov., Faecalibacterium hattorii sp. nov. and Faecalibacterium gallinarum sp. nov. .</title>
        <authorList>
            <person name="Sakamoto M."/>
            <person name="Sakurai N."/>
            <person name="Tanno H."/>
            <person name="Iino T."/>
            <person name="Ohkuma M."/>
            <person name="Endo A."/>
        </authorList>
    </citation>
    <scope>NUCLEOTIDE SEQUENCE</scope>
    <source>
        <strain evidence="4">JCM 17207</strain>
    </source>
</reference>
<dbReference type="SUPFAM" id="SSF143990">
    <property type="entry name" value="YbiA-like"/>
    <property type="match status" value="1"/>
</dbReference>
<name>A0AA37J139_9FIRM</name>